<evidence type="ECO:0000313" key="4">
    <source>
        <dbReference type="Proteomes" id="UP000006790"/>
    </source>
</evidence>
<proteinExistence type="predicted"/>
<dbReference type="Proteomes" id="UP000006790">
    <property type="component" value="Chromosome 1"/>
</dbReference>
<dbReference type="GO" id="GO:0043596">
    <property type="term" value="C:nuclear replication fork"/>
    <property type="evidence" value="ECO:0007669"/>
    <property type="project" value="EnsemblFungi"/>
</dbReference>
<dbReference type="EMBL" id="CP002497">
    <property type="protein sequence ID" value="AET37630.1"/>
    <property type="molecule type" value="Genomic_DNA"/>
</dbReference>
<dbReference type="InterPro" id="IPR013894">
    <property type="entry name" value="RMI1_OB"/>
</dbReference>
<dbReference type="Gene3D" id="2.40.50.770">
    <property type="entry name" value="RecQ-mediated genome instability protein Rmi1, C-terminal domain"/>
    <property type="match status" value="1"/>
</dbReference>
<dbReference type="RefSeq" id="XP_003644447.1">
    <property type="nucleotide sequence ID" value="XM_003644399.1"/>
</dbReference>
<dbReference type="HOGENOM" id="CLU_100701_0_0_1"/>
<dbReference type="STRING" id="931890.G8JM59"/>
<reference evidence="4" key="1">
    <citation type="journal article" date="2012" name="G3 (Bethesda)">
        <title>Pichia sorbitophila, an interspecies yeast hybrid reveals early steps of genome resolution following polyploidization.</title>
        <authorList>
            <person name="Leh Louis V."/>
            <person name="Despons L."/>
            <person name="Friedrich A."/>
            <person name="Martin T."/>
            <person name="Durrens P."/>
            <person name="Casaregola S."/>
            <person name="Neuveglise C."/>
            <person name="Fairhead C."/>
            <person name="Marck C."/>
            <person name="Cruz J.A."/>
            <person name="Straub M.L."/>
            <person name="Kugler V."/>
            <person name="Sacerdot C."/>
            <person name="Uzunov Z."/>
            <person name="Thierry A."/>
            <person name="Weiss S."/>
            <person name="Bleykasten C."/>
            <person name="De Montigny J."/>
            <person name="Jacques N."/>
            <person name="Jung P."/>
            <person name="Lemaire M."/>
            <person name="Mallet S."/>
            <person name="Morel G."/>
            <person name="Richard G.F."/>
            <person name="Sarkar A."/>
            <person name="Savel G."/>
            <person name="Schacherer J."/>
            <person name="Seret M.L."/>
            <person name="Talla E."/>
            <person name="Samson G."/>
            <person name="Jubin C."/>
            <person name="Poulain J."/>
            <person name="Vacherie B."/>
            <person name="Barbe V."/>
            <person name="Pelletier E."/>
            <person name="Sherman D.J."/>
            <person name="Westhof E."/>
            <person name="Weissenbach J."/>
            <person name="Baret P.V."/>
            <person name="Wincker P."/>
            <person name="Gaillardin C."/>
            <person name="Dujon B."/>
            <person name="Souciet J.L."/>
        </authorList>
    </citation>
    <scope>NUCLEOTIDE SEQUENCE [LARGE SCALE GENOMIC DNA]</scope>
    <source>
        <strain evidence="4">CBS 270.75 / DBVPG 7215 / KCTC 17166 / NRRL Y-17582</strain>
    </source>
</reference>
<dbReference type="GO" id="GO:0003697">
    <property type="term" value="F:single-stranded DNA binding"/>
    <property type="evidence" value="ECO:0007669"/>
    <property type="project" value="EnsemblFungi"/>
</dbReference>
<dbReference type="GO" id="GO:0006265">
    <property type="term" value="P:DNA topological change"/>
    <property type="evidence" value="ECO:0007669"/>
    <property type="project" value="EnsemblFungi"/>
</dbReference>
<gene>
    <name evidence="3" type="ordered locus">Ecym_1401</name>
</gene>
<evidence type="ECO:0000256" key="1">
    <source>
        <dbReference type="SAM" id="MobiDB-lite"/>
    </source>
</evidence>
<keyword evidence="4" id="KW-1185">Reference proteome</keyword>
<dbReference type="GO" id="GO:0008047">
    <property type="term" value="F:enzyme activator activity"/>
    <property type="evidence" value="ECO:0007669"/>
    <property type="project" value="EnsemblFungi"/>
</dbReference>
<dbReference type="GO" id="GO:0031422">
    <property type="term" value="C:RecQ family helicase-topoisomerase III complex"/>
    <property type="evidence" value="ECO:0007669"/>
    <property type="project" value="EnsemblFungi"/>
</dbReference>
<feature type="region of interest" description="Disordered" evidence="1">
    <location>
        <begin position="102"/>
        <end position="124"/>
    </location>
</feature>
<sequence>MTGTGILSSDITDDGIGWFGQGVTGSLLREAYDNEPWDSVKVQEQRCKAVDRKLLFQICMVENVTKSKLAQVDEYGVRLNPRKQMVDRMGSAKHQDLVTSVDVDADDDNNGDRGTGMKSNGDGGCSPLATANESYHVYKLTVQDKTGQLFYLMNLEPIAAFKAAMLGGKLIVLPGGIFNRGVFLVTNSTVQMIFGLIPSWNSNREQKLCAYLEYKLEEEREMQSTPGRKRSRK</sequence>
<dbReference type="Pfam" id="PF08585">
    <property type="entry name" value="RMI1_N_C"/>
    <property type="match status" value="1"/>
</dbReference>
<dbReference type="GO" id="GO:0000400">
    <property type="term" value="F:four-way junction DNA binding"/>
    <property type="evidence" value="ECO:0007669"/>
    <property type="project" value="EnsemblFungi"/>
</dbReference>
<evidence type="ECO:0000259" key="2">
    <source>
        <dbReference type="Pfam" id="PF08585"/>
    </source>
</evidence>
<accession>G8JM59</accession>
<name>G8JM59_ERECY</name>
<dbReference type="InterPro" id="IPR042470">
    <property type="entry name" value="RMI1_N_C_sf"/>
</dbReference>
<dbReference type="eggNOG" id="KOG3683">
    <property type="taxonomic scope" value="Eukaryota"/>
</dbReference>
<dbReference type="FunCoup" id="G8JM59">
    <property type="interactions" value="52"/>
</dbReference>
<dbReference type="KEGG" id="erc:Ecym_1401"/>
<dbReference type="AlphaFoldDB" id="G8JM59"/>
<feature type="domain" description="RecQ mediated genome instability protein 1 OB-fold" evidence="2">
    <location>
        <begin position="43"/>
        <end position="207"/>
    </location>
</feature>
<evidence type="ECO:0000313" key="3">
    <source>
        <dbReference type="EMBL" id="AET37630.1"/>
    </source>
</evidence>
<dbReference type="InParanoid" id="G8JM59"/>
<dbReference type="GO" id="GO:0000724">
    <property type="term" value="P:double-strand break repair via homologous recombination"/>
    <property type="evidence" value="ECO:0007669"/>
    <property type="project" value="EnsemblFungi"/>
</dbReference>
<dbReference type="OrthoDB" id="341511at2759"/>
<dbReference type="GeneID" id="11471739"/>
<dbReference type="OMA" id="CEYLEAK"/>
<organism evidence="3 4">
    <name type="scientific">Eremothecium cymbalariae (strain CBS 270.75 / DBVPG 7215 / KCTC 17166 / NRRL Y-17582)</name>
    <name type="common">Yeast</name>
    <dbReference type="NCBI Taxonomy" id="931890"/>
    <lineage>
        <taxon>Eukaryota</taxon>
        <taxon>Fungi</taxon>
        <taxon>Dikarya</taxon>
        <taxon>Ascomycota</taxon>
        <taxon>Saccharomycotina</taxon>
        <taxon>Saccharomycetes</taxon>
        <taxon>Saccharomycetales</taxon>
        <taxon>Saccharomycetaceae</taxon>
        <taxon>Eremothecium</taxon>
    </lineage>
</organism>
<protein>
    <recommendedName>
        <fullName evidence="2">RecQ mediated genome instability protein 1 OB-fold domain-containing protein</fullName>
    </recommendedName>
</protein>